<keyword evidence="2" id="KW-0472">Membrane</keyword>
<keyword evidence="2" id="KW-1133">Transmembrane helix</keyword>
<reference evidence="3" key="1">
    <citation type="submission" date="2020-11" db="EMBL/GenBank/DDBJ databases">
        <authorList>
            <consortium name="DOE Joint Genome Institute"/>
            <person name="Ahrendt S."/>
            <person name="Riley R."/>
            <person name="Andreopoulos W."/>
            <person name="Labutti K."/>
            <person name="Pangilinan J."/>
            <person name="Ruiz-Duenas F.J."/>
            <person name="Barrasa J.M."/>
            <person name="Sanchez-Garcia M."/>
            <person name="Camarero S."/>
            <person name="Miyauchi S."/>
            <person name="Serrano A."/>
            <person name="Linde D."/>
            <person name="Babiker R."/>
            <person name="Drula E."/>
            <person name="Ayuso-Fernandez I."/>
            <person name="Pacheco R."/>
            <person name="Padilla G."/>
            <person name="Ferreira P."/>
            <person name="Barriuso J."/>
            <person name="Kellner H."/>
            <person name="Castanera R."/>
            <person name="Alfaro M."/>
            <person name="Ramirez L."/>
            <person name="Pisabarro A.G."/>
            <person name="Kuo A."/>
            <person name="Tritt A."/>
            <person name="Lipzen A."/>
            <person name="He G."/>
            <person name="Yan M."/>
            <person name="Ng V."/>
            <person name="Cullen D."/>
            <person name="Martin F."/>
            <person name="Rosso M.-N."/>
            <person name="Henrissat B."/>
            <person name="Hibbett D."/>
            <person name="Martinez A.T."/>
            <person name="Grigoriev I.V."/>
        </authorList>
    </citation>
    <scope>NUCLEOTIDE SEQUENCE</scope>
    <source>
        <strain evidence="3">AH 40177</strain>
    </source>
</reference>
<feature type="transmembrane region" description="Helical" evidence="2">
    <location>
        <begin position="144"/>
        <end position="169"/>
    </location>
</feature>
<protein>
    <submittedName>
        <fullName evidence="3">Uncharacterized protein</fullName>
    </submittedName>
</protein>
<keyword evidence="4" id="KW-1185">Reference proteome</keyword>
<feature type="region of interest" description="Disordered" evidence="1">
    <location>
        <begin position="308"/>
        <end position="338"/>
    </location>
</feature>
<feature type="region of interest" description="Disordered" evidence="1">
    <location>
        <begin position="31"/>
        <end position="79"/>
    </location>
</feature>
<accession>A0A9P5PXY1</accession>
<keyword evidence="2" id="KW-0812">Transmembrane</keyword>
<name>A0A9P5PXY1_9AGAR</name>
<dbReference type="Proteomes" id="UP000772434">
    <property type="component" value="Unassembled WGS sequence"/>
</dbReference>
<evidence type="ECO:0000313" key="3">
    <source>
        <dbReference type="EMBL" id="KAF9071122.1"/>
    </source>
</evidence>
<evidence type="ECO:0000256" key="1">
    <source>
        <dbReference type="SAM" id="MobiDB-lite"/>
    </source>
</evidence>
<dbReference type="OrthoDB" id="3068832at2759"/>
<comment type="caution">
    <text evidence="3">The sequence shown here is derived from an EMBL/GenBank/DDBJ whole genome shotgun (WGS) entry which is preliminary data.</text>
</comment>
<evidence type="ECO:0000313" key="4">
    <source>
        <dbReference type="Proteomes" id="UP000772434"/>
    </source>
</evidence>
<feature type="compositionally biased region" description="Low complexity" evidence="1">
    <location>
        <begin position="323"/>
        <end position="334"/>
    </location>
</feature>
<evidence type="ECO:0000256" key="2">
    <source>
        <dbReference type="SAM" id="Phobius"/>
    </source>
</evidence>
<proteinExistence type="predicted"/>
<sequence length="436" mass="45365">MSVLSSIFDVDPSTPSTSDTLVATTSATTSILNPTTSSTPSTSSTATSPISTSLTTATGTTSSTSSLATTSSSSSSSALTIPTSLTTQTTTTNTLTLTTSFQVSTQLGGSTHTVTVIDSATRPSTTAAASNSGGSSSSFWNNEGAVVCTFTAVAVVGAIIIIWAIAFCLRKRWANQYDLESEEAAAEAARAANATAPMFFDDKHVTSNSNATKGTGSSYGVVYDGGAYTVSSASSHGTFAQPLMSTENYSRAEFGSPNYIPSSAFIPPGQAPQHNNYLDYDYHPVERQNSPMMQAIRPLSSYSVPDMLDHHSGLGAEAGGSAGHSTATSSSHSLINGLSRAESQGSHRLLASSPSITDVGPLVRGESYAAHYQPGYSGMAAPGTITDDLALRVSAITAYNEGDGEEDEEEPVQRKVLKVCVFLHAFLSFRQSLKYF</sequence>
<gene>
    <name evidence="3" type="ORF">BDP27DRAFT_1419406</name>
</gene>
<dbReference type="EMBL" id="JADNRY010000035">
    <property type="protein sequence ID" value="KAF9071122.1"/>
    <property type="molecule type" value="Genomic_DNA"/>
</dbReference>
<organism evidence="3 4">
    <name type="scientific">Rhodocollybia butyracea</name>
    <dbReference type="NCBI Taxonomy" id="206335"/>
    <lineage>
        <taxon>Eukaryota</taxon>
        <taxon>Fungi</taxon>
        <taxon>Dikarya</taxon>
        <taxon>Basidiomycota</taxon>
        <taxon>Agaricomycotina</taxon>
        <taxon>Agaricomycetes</taxon>
        <taxon>Agaricomycetidae</taxon>
        <taxon>Agaricales</taxon>
        <taxon>Marasmiineae</taxon>
        <taxon>Omphalotaceae</taxon>
        <taxon>Rhodocollybia</taxon>
    </lineage>
</organism>
<dbReference type="AlphaFoldDB" id="A0A9P5PXY1"/>